<dbReference type="OrthoDB" id="1043111at2759"/>
<dbReference type="Gene3D" id="3.10.20.90">
    <property type="entry name" value="Phosphatidylinositol 3-kinase Catalytic Subunit, Chain A, domain 1"/>
    <property type="match status" value="1"/>
</dbReference>
<evidence type="ECO:0000259" key="2">
    <source>
        <dbReference type="Pfam" id="PF13881"/>
    </source>
</evidence>
<organism evidence="3 4">
    <name type="scientific">Mycena sanguinolenta</name>
    <dbReference type="NCBI Taxonomy" id="230812"/>
    <lineage>
        <taxon>Eukaryota</taxon>
        <taxon>Fungi</taxon>
        <taxon>Dikarya</taxon>
        <taxon>Basidiomycota</taxon>
        <taxon>Agaricomycotina</taxon>
        <taxon>Agaricomycetes</taxon>
        <taxon>Agaricomycetidae</taxon>
        <taxon>Agaricales</taxon>
        <taxon>Marasmiineae</taxon>
        <taxon>Mycenaceae</taxon>
        <taxon>Mycena</taxon>
    </lineage>
</organism>
<feature type="compositionally biased region" description="Low complexity" evidence="1">
    <location>
        <begin position="217"/>
        <end position="230"/>
    </location>
</feature>
<dbReference type="PANTHER" id="PTHR13169">
    <property type="entry name" value="UBIQUITIN-LIKE PROTEIN 3 HCG-1 PROTEIN"/>
    <property type="match status" value="1"/>
</dbReference>
<evidence type="ECO:0000256" key="1">
    <source>
        <dbReference type="SAM" id="MobiDB-lite"/>
    </source>
</evidence>
<comment type="caution">
    <text evidence="3">The sequence shown here is derived from an EMBL/GenBank/DDBJ whole genome shotgun (WGS) entry which is preliminary data.</text>
</comment>
<reference evidence="3" key="1">
    <citation type="submission" date="2020-05" db="EMBL/GenBank/DDBJ databases">
        <title>Mycena genomes resolve the evolution of fungal bioluminescence.</title>
        <authorList>
            <person name="Tsai I.J."/>
        </authorList>
    </citation>
    <scope>NUCLEOTIDE SEQUENCE</scope>
    <source>
        <strain evidence="3">160909Yilan</strain>
    </source>
</reference>
<dbReference type="InterPro" id="IPR039540">
    <property type="entry name" value="UBL3-like_ubiquitin_dom"/>
</dbReference>
<dbReference type="EMBL" id="JACAZH010000011">
    <property type="protein sequence ID" value="KAF7354810.1"/>
    <property type="molecule type" value="Genomic_DNA"/>
</dbReference>
<feature type="domain" description="UBL3-like ubiquitin" evidence="2">
    <location>
        <begin position="76"/>
        <end position="165"/>
    </location>
</feature>
<proteinExistence type="predicted"/>
<name>A0A8H6Y5W4_9AGAR</name>
<sequence length="244" mass="26073">MEATQPLTEPVPSPQQSLAPASHLLFPSTSHVLLESARSSTTRIGVYDDDMDTPDNADEPQVESAPAVPEPTPQTSLTFLLVDGRRRTMAFDPTTTVGRVKELVWNAWPSGVSSSPLSLDENSVAWGEDAEWQADRPPAPSYLRILYLGKILQDEDTLAKLAFPTHIPCPTPPSEPTSNTEAPPPAPSTIVHLSIRAYAPPPDDAPKKKKSTRRRGTGASEGESAAGAPPVEEEEGAGCCCVIC</sequence>
<feature type="region of interest" description="Disordered" evidence="1">
    <location>
        <begin position="1"/>
        <end position="21"/>
    </location>
</feature>
<dbReference type="PANTHER" id="PTHR13169:SF0">
    <property type="entry name" value="UBIQUITIN-LIKE PROTEIN 3"/>
    <property type="match status" value="1"/>
</dbReference>
<keyword evidence="4" id="KW-1185">Reference proteome</keyword>
<dbReference type="SUPFAM" id="SSF54236">
    <property type="entry name" value="Ubiquitin-like"/>
    <property type="match status" value="1"/>
</dbReference>
<feature type="region of interest" description="Disordered" evidence="1">
    <location>
        <begin position="43"/>
        <end position="74"/>
    </location>
</feature>
<protein>
    <submittedName>
        <fullName evidence="3">Ubiquitin-like protein 3</fullName>
    </submittedName>
</protein>
<feature type="region of interest" description="Disordered" evidence="1">
    <location>
        <begin position="168"/>
        <end position="238"/>
    </location>
</feature>
<dbReference type="AlphaFoldDB" id="A0A8H6Y5W4"/>
<dbReference type="Proteomes" id="UP000623467">
    <property type="component" value="Unassembled WGS sequence"/>
</dbReference>
<dbReference type="InterPro" id="IPR040015">
    <property type="entry name" value="UBL3-like"/>
</dbReference>
<dbReference type="InterPro" id="IPR029071">
    <property type="entry name" value="Ubiquitin-like_domsf"/>
</dbReference>
<feature type="compositionally biased region" description="Acidic residues" evidence="1">
    <location>
        <begin position="47"/>
        <end position="61"/>
    </location>
</feature>
<accession>A0A8H6Y5W4</accession>
<evidence type="ECO:0000313" key="3">
    <source>
        <dbReference type="EMBL" id="KAF7354810.1"/>
    </source>
</evidence>
<feature type="compositionally biased region" description="Basic residues" evidence="1">
    <location>
        <begin position="207"/>
        <end position="216"/>
    </location>
</feature>
<gene>
    <name evidence="3" type="ORF">MSAN_01395300</name>
</gene>
<dbReference type="Pfam" id="PF13881">
    <property type="entry name" value="Rad60-SLD_2"/>
    <property type="match status" value="1"/>
</dbReference>
<evidence type="ECO:0000313" key="4">
    <source>
        <dbReference type="Proteomes" id="UP000623467"/>
    </source>
</evidence>